<keyword evidence="2" id="KW-1185">Reference proteome</keyword>
<name>A0ABW1DDL0_9ACTN</name>
<evidence type="ECO:0008006" key="3">
    <source>
        <dbReference type="Google" id="ProtNLM"/>
    </source>
</evidence>
<sequence length="461" mass="50690">MRQGLDRWRVSTGAGELVVELRPWFLLRTSELPVRLLDGLGHPGLLPLTERLFTADRRLAAERDAFQRRAAALREVVLELAAEQRAHARRCLRSVRAGMPLIGEELRLLESLGLGEQGRRWQCAVVAAGSGRAAGRSAHAAAWLATRRAVAEAYDDDRVRRAALLADPAFHQAIGRHPLARRPGDGTARRSRLLTATAHRLLRRLASGAGDGGPAVRARFEPDGRAGWRVIDEEGAGIGGPAPAGLREALSVALPLWCLARTRVLSADLARLVAEAVRVPGQEVVRLAARDVAGLWAGERPEPASPAPELTAVGTDPESAAWLLSGVRDDGQGVAHSGQVDLGERTPRIMIGDLIYQRARWRLRLPEERGADAFDRWLALHRLRRHHGLPRHVFVRHPAGPCPFHVDFCDPLAVEDLARREPAEVLITEMLPAPGQFWWRADGQEQAAELRLSCRIERERG</sequence>
<protein>
    <recommendedName>
        <fullName evidence="3">Lantibiotic dehydratase N-terminal domain-containing protein</fullName>
    </recommendedName>
</protein>
<evidence type="ECO:0000313" key="2">
    <source>
        <dbReference type="Proteomes" id="UP001596058"/>
    </source>
</evidence>
<gene>
    <name evidence="1" type="ORF">ACFPZ3_65280</name>
</gene>
<dbReference type="RefSeq" id="WP_379524434.1">
    <property type="nucleotide sequence ID" value="NZ_JBHSPA010000116.1"/>
</dbReference>
<evidence type="ECO:0000313" key="1">
    <source>
        <dbReference type="EMBL" id="MFC5835028.1"/>
    </source>
</evidence>
<reference evidence="2" key="1">
    <citation type="journal article" date="2019" name="Int. J. Syst. Evol. Microbiol.">
        <title>The Global Catalogue of Microorganisms (GCM) 10K type strain sequencing project: providing services to taxonomists for standard genome sequencing and annotation.</title>
        <authorList>
            <consortium name="The Broad Institute Genomics Platform"/>
            <consortium name="The Broad Institute Genome Sequencing Center for Infectious Disease"/>
            <person name="Wu L."/>
            <person name="Ma J."/>
        </authorList>
    </citation>
    <scope>NUCLEOTIDE SEQUENCE [LARGE SCALE GENOMIC DNA]</scope>
    <source>
        <strain evidence="2">CCUG 53903</strain>
    </source>
</reference>
<organism evidence="1 2">
    <name type="scientific">Nonomuraea insulae</name>
    <dbReference type="NCBI Taxonomy" id="1616787"/>
    <lineage>
        <taxon>Bacteria</taxon>
        <taxon>Bacillati</taxon>
        <taxon>Actinomycetota</taxon>
        <taxon>Actinomycetes</taxon>
        <taxon>Streptosporangiales</taxon>
        <taxon>Streptosporangiaceae</taxon>
        <taxon>Nonomuraea</taxon>
    </lineage>
</organism>
<dbReference type="Proteomes" id="UP001596058">
    <property type="component" value="Unassembled WGS sequence"/>
</dbReference>
<comment type="caution">
    <text evidence="1">The sequence shown here is derived from an EMBL/GenBank/DDBJ whole genome shotgun (WGS) entry which is preliminary data.</text>
</comment>
<accession>A0ABW1DDL0</accession>
<dbReference type="EMBL" id="JBHSPA010000116">
    <property type="protein sequence ID" value="MFC5835028.1"/>
    <property type="molecule type" value="Genomic_DNA"/>
</dbReference>
<proteinExistence type="predicted"/>